<organism evidence="2 3">
    <name type="scientific">Cymbomonas tetramitiformis</name>
    <dbReference type="NCBI Taxonomy" id="36881"/>
    <lineage>
        <taxon>Eukaryota</taxon>
        <taxon>Viridiplantae</taxon>
        <taxon>Chlorophyta</taxon>
        <taxon>Pyramimonadophyceae</taxon>
        <taxon>Pyramimonadales</taxon>
        <taxon>Pyramimonadaceae</taxon>
        <taxon>Cymbomonas</taxon>
    </lineage>
</organism>
<reference evidence="2 3" key="1">
    <citation type="journal article" date="2015" name="Genome Biol. Evol.">
        <title>Comparative Genomics of a Bacterivorous Green Alga Reveals Evolutionary Causalities and Consequences of Phago-Mixotrophic Mode of Nutrition.</title>
        <authorList>
            <person name="Burns J.A."/>
            <person name="Paasch A."/>
            <person name="Narechania A."/>
            <person name="Kim E."/>
        </authorList>
    </citation>
    <scope>NUCLEOTIDE SEQUENCE [LARGE SCALE GENOMIC DNA]</scope>
    <source>
        <strain evidence="2 3">PLY_AMNH</strain>
    </source>
</reference>
<dbReference type="InterPro" id="IPR039448">
    <property type="entry name" value="Beta_helix"/>
</dbReference>
<gene>
    <name evidence="2" type="ORF">CYMTET_21075</name>
</gene>
<comment type="caution">
    <text evidence="2">The sequence shown here is derived from an EMBL/GenBank/DDBJ whole genome shotgun (WGS) entry which is preliminary data.</text>
</comment>
<dbReference type="SUPFAM" id="SSF51126">
    <property type="entry name" value="Pectin lyase-like"/>
    <property type="match status" value="1"/>
</dbReference>
<dbReference type="InterPro" id="IPR011050">
    <property type="entry name" value="Pectin_lyase_fold/virulence"/>
</dbReference>
<sequence>TVLLEHKTGNPYEATVESTGEGVVLQGLTIRHTSPSVANNYAVFLQGGSATLSECDISSTTGTAVGVEGASFNISKCKLAGAKRHGAAIYGDLFGGGASGIIEECDITMNGENGILVRDASPVIRKNAIRRNAAYGVRLADCDAEFDGNIIEGNRKGTVVTEFGAVANLSSTNTLDAKLRRL</sequence>
<dbReference type="AlphaFoldDB" id="A0AAE0L3L8"/>
<keyword evidence="3" id="KW-1185">Reference proteome</keyword>
<dbReference type="Pfam" id="PF13229">
    <property type="entry name" value="Beta_helix"/>
    <property type="match status" value="1"/>
</dbReference>
<dbReference type="Gene3D" id="2.160.20.10">
    <property type="entry name" value="Single-stranded right-handed beta-helix, Pectin lyase-like"/>
    <property type="match status" value="1"/>
</dbReference>
<dbReference type="Proteomes" id="UP001190700">
    <property type="component" value="Unassembled WGS sequence"/>
</dbReference>
<protein>
    <recommendedName>
        <fullName evidence="1">Right handed beta helix domain-containing protein</fullName>
    </recommendedName>
</protein>
<feature type="non-terminal residue" evidence="2">
    <location>
        <position position="1"/>
    </location>
</feature>
<evidence type="ECO:0000313" key="2">
    <source>
        <dbReference type="EMBL" id="KAK3270530.1"/>
    </source>
</evidence>
<dbReference type="InterPro" id="IPR012334">
    <property type="entry name" value="Pectin_lyas_fold"/>
</dbReference>
<name>A0AAE0L3L8_9CHLO</name>
<evidence type="ECO:0000313" key="3">
    <source>
        <dbReference type="Proteomes" id="UP001190700"/>
    </source>
</evidence>
<evidence type="ECO:0000259" key="1">
    <source>
        <dbReference type="Pfam" id="PF13229"/>
    </source>
</evidence>
<accession>A0AAE0L3L8</accession>
<proteinExistence type="predicted"/>
<dbReference type="EMBL" id="LGRX02010337">
    <property type="protein sequence ID" value="KAK3270530.1"/>
    <property type="molecule type" value="Genomic_DNA"/>
</dbReference>
<feature type="domain" description="Right handed beta helix" evidence="1">
    <location>
        <begin position="23"/>
        <end position="165"/>
    </location>
</feature>